<dbReference type="Pfam" id="PF00320">
    <property type="entry name" value="GATA"/>
    <property type="match status" value="1"/>
</dbReference>
<feature type="compositionally biased region" description="Basic and acidic residues" evidence="5">
    <location>
        <begin position="109"/>
        <end position="132"/>
    </location>
</feature>
<organism evidence="7 8">
    <name type="scientific">Xylaria arbuscula</name>
    <dbReference type="NCBI Taxonomy" id="114810"/>
    <lineage>
        <taxon>Eukaryota</taxon>
        <taxon>Fungi</taxon>
        <taxon>Dikarya</taxon>
        <taxon>Ascomycota</taxon>
        <taxon>Pezizomycotina</taxon>
        <taxon>Sordariomycetes</taxon>
        <taxon>Xylariomycetidae</taxon>
        <taxon>Xylariales</taxon>
        <taxon>Xylariaceae</taxon>
        <taxon>Xylaria</taxon>
    </lineage>
</organism>
<reference evidence="7" key="1">
    <citation type="submission" date="2022-07" db="EMBL/GenBank/DDBJ databases">
        <title>Genome Sequence of Xylaria arbuscula.</title>
        <authorList>
            <person name="Buettner E."/>
        </authorList>
    </citation>
    <scope>NUCLEOTIDE SEQUENCE</scope>
    <source>
        <strain evidence="7">VT107</strain>
    </source>
</reference>
<proteinExistence type="predicted"/>
<gene>
    <name evidence="7" type="ORF">NPX13_g755</name>
</gene>
<dbReference type="Gene3D" id="3.30.50.10">
    <property type="entry name" value="Erythroid Transcription Factor GATA-1, subunit A"/>
    <property type="match status" value="1"/>
</dbReference>
<evidence type="ECO:0000256" key="4">
    <source>
        <dbReference type="PROSITE-ProRule" id="PRU00094"/>
    </source>
</evidence>
<protein>
    <recommendedName>
        <fullName evidence="6">GATA-type domain-containing protein</fullName>
    </recommendedName>
</protein>
<evidence type="ECO:0000256" key="1">
    <source>
        <dbReference type="ARBA" id="ARBA00022723"/>
    </source>
</evidence>
<dbReference type="SMART" id="SM00401">
    <property type="entry name" value="ZnF_GATA"/>
    <property type="match status" value="1"/>
</dbReference>
<dbReference type="PROSITE" id="PS50114">
    <property type="entry name" value="GATA_ZN_FINGER_2"/>
    <property type="match status" value="1"/>
</dbReference>
<feature type="compositionally biased region" description="Low complexity" evidence="5">
    <location>
        <begin position="133"/>
        <end position="145"/>
    </location>
</feature>
<evidence type="ECO:0000256" key="5">
    <source>
        <dbReference type="SAM" id="MobiDB-lite"/>
    </source>
</evidence>
<dbReference type="AlphaFoldDB" id="A0A9W8NMX5"/>
<dbReference type="InterPro" id="IPR013088">
    <property type="entry name" value="Znf_NHR/GATA"/>
</dbReference>
<keyword evidence="8" id="KW-1185">Reference proteome</keyword>
<evidence type="ECO:0000313" key="8">
    <source>
        <dbReference type="Proteomes" id="UP001148614"/>
    </source>
</evidence>
<dbReference type="VEuPathDB" id="FungiDB:F4678DRAFT_475324"/>
<dbReference type="CDD" id="cd00202">
    <property type="entry name" value="ZnF_GATA"/>
    <property type="match status" value="1"/>
</dbReference>
<evidence type="ECO:0000256" key="2">
    <source>
        <dbReference type="ARBA" id="ARBA00022771"/>
    </source>
</evidence>
<dbReference type="InterPro" id="IPR051140">
    <property type="entry name" value="GATA_TF"/>
</dbReference>
<accession>A0A9W8NMX5</accession>
<dbReference type="GO" id="GO:0006355">
    <property type="term" value="P:regulation of DNA-templated transcription"/>
    <property type="evidence" value="ECO:0007669"/>
    <property type="project" value="InterPro"/>
</dbReference>
<evidence type="ECO:0000259" key="6">
    <source>
        <dbReference type="PROSITE" id="PS50114"/>
    </source>
</evidence>
<evidence type="ECO:0000313" key="7">
    <source>
        <dbReference type="EMBL" id="KAJ3579809.1"/>
    </source>
</evidence>
<evidence type="ECO:0000256" key="3">
    <source>
        <dbReference type="ARBA" id="ARBA00022833"/>
    </source>
</evidence>
<dbReference type="Proteomes" id="UP001148614">
    <property type="component" value="Unassembled WGS sequence"/>
</dbReference>
<sequence>MAAATLLNPATAYHPHNQPFSSPYHQSQPPPPATTMIPSGDVKRVSNEVASGPRQSLPSISEVFATGKPSHYSPTTPTSLAGPSNLPPPFTSVGPPPPPPPPSQQRSEPGPEPRSLPHDDKYYRYPPRHDSGSSHAPAPPSSYAYPERRETPKAPEPAPNGSHLSSQPPPPMPYPPGQLPLSAAPAPSRHHGPLPPYDTHRPPPPRADDEYGMHRARYDTALNRHFEAWGYADCLNKIAWNANTVRNFAEAYMKLASEQHGGQPIPERLPSEKEVSELIDVSIWLKSQLENVRDIVQHSMVEKARDSNRNDGTSYDGDDDISMYGDNVKPSTYGLGESKKRRGRAAPPGRCHSCNRIDTPEWRRGPDGARTLCNACGLHYAKLERKRQMEQRSIRPKAVEERP</sequence>
<feature type="domain" description="GATA-type" evidence="6">
    <location>
        <begin position="350"/>
        <end position="402"/>
    </location>
</feature>
<dbReference type="EMBL" id="JANPWZ010000056">
    <property type="protein sequence ID" value="KAJ3579809.1"/>
    <property type="molecule type" value="Genomic_DNA"/>
</dbReference>
<dbReference type="GO" id="GO:0008270">
    <property type="term" value="F:zinc ion binding"/>
    <property type="evidence" value="ECO:0007669"/>
    <property type="project" value="UniProtKB-KW"/>
</dbReference>
<feature type="compositionally biased region" description="Pro residues" evidence="5">
    <location>
        <begin position="85"/>
        <end position="103"/>
    </location>
</feature>
<feature type="compositionally biased region" description="Polar residues" evidence="5">
    <location>
        <begin position="72"/>
        <end position="82"/>
    </location>
</feature>
<keyword evidence="1" id="KW-0479">Metal-binding</keyword>
<feature type="region of interest" description="Disordered" evidence="5">
    <location>
        <begin position="303"/>
        <end position="349"/>
    </location>
</feature>
<keyword evidence="3" id="KW-0862">Zinc</keyword>
<dbReference type="GO" id="GO:0043565">
    <property type="term" value="F:sequence-specific DNA binding"/>
    <property type="evidence" value="ECO:0007669"/>
    <property type="project" value="InterPro"/>
</dbReference>
<name>A0A9W8NMX5_9PEZI</name>
<dbReference type="PANTHER" id="PTHR45658">
    <property type="entry name" value="GATA TRANSCRIPTION FACTOR"/>
    <property type="match status" value="1"/>
</dbReference>
<dbReference type="PROSITE" id="PS00344">
    <property type="entry name" value="GATA_ZN_FINGER_1"/>
    <property type="match status" value="1"/>
</dbReference>
<feature type="compositionally biased region" description="Low complexity" evidence="5">
    <location>
        <begin position="18"/>
        <end position="27"/>
    </location>
</feature>
<feature type="compositionally biased region" description="Pro residues" evidence="5">
    <location>
        <begin position="167"/>
        <end position="178"/>
    </location>
</feature>
<dbReference type="SUPFAM" id="SSF57716">
    <property type="entry name" value="Glucocorticoid receptor-like (DNA-binding domain)"/>
    <property type="match status" value="1"/>
</dbReference>
<comment type="caution">
    <text evidence="7">The sequence shown here is derived from an EMBL/GenBank/DDBJ whole genome shotgun (WGS) entry which is preliminary data.</text>
</comment>
<dbReference type="InterPro" id="IPR000679">
    <property type="entry name" value="Znf_GATA"/>
</dbReference>
<keyword evidence="2 4" id="KW-0863">Zinc-finger</keyword>
<feature type="region of interest" description="Disordered" evidence="5">
    <location>
        <begin position="1"/>
        <end position="211"/>
    </location>
</feature>
<feature type="compositionally biased region" description="Basic and acidic residues" evidence="5">
    <location>
        <begin position="198"/>
        <end position="211"/>
    </location>
</feature>